<dbReference type="AlphaFoldDB" id="A0A7I4YJJ6"/>
<feature type="region of interest" description="Disordered" evidence="1">
    <location>
        <begin position="176"/>
        <end position="195"/>
    </location>
</feature>
<evidence type="ECO:0000313" key="2">
    <source>
        <dbReference type="Proteomes" id="UP000025227"/>
    </source>
</evidence>
<feature type="compositionally biased region" description="Gly residues" evidence="1">
    <location>
        <begin position="182"/>
        <end position="195"/>
    </location>
</feature>
<feature type="compositionally biased region" description="Basic and acidic residues" evidence="1">
    <location>
        <begin position="83"/>
        <end position="124"/>
    </location>
</feature>
<evidence type="ECO:0000256" key="1">
    <source>
        <dbReference type="SAM" id="MobiDB-lite"/>
    </source>
</evidence>
<proteinExistence type="predicted"/>
<organism evidence="2 3">
    <name type="scientific">Haemonchus contortus</name>
    <name type="common">Barber pole worm</name>
    <dbReference type="NCBI Taxonomy" id="6289"/>
    <lineage>
        <taxon>Eukaryota</taxon>
        <taxon>Metazoa</taxon>
        <taxon>Ecdysozoa</taxon>
        <taxon>Nematoda</taxon>
        <taxon>Chromadorea</taxon>
        <taxon>Rhabditida</taxon>
        <taxon>Rhabditina</taxon>
        <taxon>Rhabditomorpha</taxon>
        <taxon>Strongyloidea</taxon>
        <taxon>Trichostrongylidae</taxon>
        <taxon>Haemonchus</taxon>
    </lineage>
</organism>
<keyword evidence="2" id="KW-1185">Reference proteome</keyword>
<protein>
    <submittedName>
        <fullName evidence="3 4">Glycoprotein</fullName>
    </submittedName>
</protein>
<evidence type="ECO:0000313" key="4">
    <source>
        <dbReference type="WBParaSite" id="HCON_00108380-00001"/>
    </source>
</evidence>
<feature type="region of interest" description="Disordered" evidence="1">
    <location>
        <begin position="1"/>
        <end position="161"/>
    </location>
</feature>
<dbReference type="Proteomes" id="UP000025227">
    <property type="component" value="Unplaced"/>
</dbReference>
<feature type="compositionally biased region" description="Polar residues" evidence="1">
    <location>
        <begin position="40"/>
        <end position="49"/>
    </location>
</feature>
<dbReference type="WBParaSite" id="HCON_00108370-00001">
    <property type="protein sequence ID" value="HCON_00108370-00001"/>
    <property type="gene ID" value="HCON_00108370"/>
</dbReference>
<evidence type="ECO:0000313" key="3">
    <source>
        <dbReference type="WBParaSite" id="HCON_00108370-00001"/>
    </source>
</evidence>
<accession>A0A7I4YJJ6</accession>
<dbReference type="WBParaSite" id="HCON_00108380-00001">
    <property type="protein sequence ID" value="HCON_00108380-00001"/>
    <property type="gene ID" value="HCON_00108380"/>
</dbReference>
<feature type="compositionally biased region" description="Basic and acidic residues" evidence="1">
    <location>
        <begin position="140"/>
        <end position="161"/>
    </location>
</feature>
<sequence>RIDAATGETAPPQNPPQGGPPEVAKQPVSGALGVRGVKNGSGQPGATPNGQPGGPSSGGQERNPFGVGGNALLEDPSLENEEESRSKDLKDRSLAAEDGIRSEDLIGFTPEDKEDIRPKDPEDHLPEDEEDIRLHKQGIHSKDVEDLPPKNKEDIHSKDLKDHSLEDRRIFVRRTSKIPHVGSGGSPFAGPGGWF</sequence>
<reference evidence="3 4" key="1">
    <citation type="submission" date="2020-12" db="UniProtKB">
        <authorList>
            <consortium name="WormBaseParasite"/>
        </authorList>
    </citation>
    <scope>IDENTIFICATION</scope>
    <source>
        <strain evidence="3 4">MHco3</strain>
    </source>
</reference>
<name>A0A7I4YJJ6_HAECO</name>